<evidence type="ECO:0000313" key="1">
    <source>
        <dbReference type="EMBL" id="MFC7320116.1"/>
    </source>
</evidence>
<dbReference type="PANTHER" id="PTHR34801:SF6">
    <property type="entry name" value="SLL1620 PROTEIN"/>
    <property type="match status" value="1"/>
</dbReference>
<sequence length="132" mass="15183">MNKNYLGVKEGELAPCPKSPNCVSTNTDQRDKLMEPLPFVQSKDTTKTAIKSIIAKMGRSAIKDETDDYIHVVFTSKLLKFKDDVEFYLDDSSGLIHFRSASRTGYSDLGVNRKRMEDFSEHYHNWIEEEKN</sequence>
<accession>A0ABW2K292</accession>
<dbReference type="EMBL" id="JBHTBY010000003">
    <property type="protein sequence ID" value="MFC7320116.1"/>
    <property type="molecule type" value="Genomic_DNA"/>
</dbReference>
<dbReference type="PIRSF" id="PIRSF026426">
    <property type="entry name" value="DUF1499"/>
    <property type="match status" value="1"/>
</dbReference>
<dbReference type="PANTHER" id="PTHR34801">
    <property type="entry name" value="EXPRESSED PROTEIN"/>
    <property type="match status" value="1"/>
</dbReference>
<reference evidence="2" key="1">
    <citation type="journal article" date="2019" name="Int. J. Syst. Evol. Microbiol.">
        <title>The Global Catalogue of Microorganisms (GCM) 10K type strain sequencing project: providing services to taxonomists for standard genome sequencing and annotation.</title>
        <authorList>
            <consortium name="The Broad Institute Genomics Platform"/>
            <consortium name="The Broad Institute Genome Sequencing Center for Infectious Disease"/>
            <person name="Wu L."/>
            <person name="Ma J."/>
        </authorList>
    </citation>
    <scope>NUCLEOTIDE SEQUENCE [LARGE SCALE GENOMIC DNA]</scope>
    <source>
        <strain evidence="2">CCUG 73951</strain>
    </source>
</reference>
<organism evidence="1 2">
    <name type="scientific">Halobacillus campisalis</name>
    <dbReference type="NCBI Taxonomy" id="435909"/>
    <lineage>
        <taxon>Bacteria</taxon>
        <taxon>Bacillati</taxon>
        <taxon>Bacillota</taxon>
        <taxon>Bacilli</taxon>
        <taxon>Bacillales</taxon>
        <taxon>Bacillaceae</taxon>
        <taxon>Halobacillus</taxon>
    </lineage>
</organism>
<name>A0ABW2K292_9BACI</name>
<proteinExistence type="predicted"/>
<protein>
    <submittedName>
        <fullName evidence="1">DUF1499 domain-containing protein</fullName>
    </submittedName>
</protein>
<gene>
    <name evidence="1" type="ORF">ACFQMN_04440</name>
</gene>
<comment type="caution">
    <text evidence="1">The sequence shown here is derived from an EMBL/GenBank/DDBJ whole genome shotgun (WGS) entry which is preliminary data.</text>
</comment>
<dbReference type="InterPro" id="IPR010865">
    <property type="entry name" value="DUF1499"/>
</dbReference>
<evidence type="ECO:0000313" key="2">
    <source>
        <dbReference type="Proteomes" id="UP001596494"/>
    </source>
</evidence>
<dbReference type="Pfam" id="PF07386">
    <property type="entry name" value="DUF1499"/>
    <property type="match status" value="1"/>
</dbReference>
<dbReference type="RefSeq" id="WP_289216770.1">
    <property type="nucleotide sequence ID" value="NZ_JAPVRC010000008.1"/>
</dbReference>
<keyword evidence="2" id="KW-1185">Reference proteome</keyword>
<dbReference type="Proteomes" id="UP001596494">
    <property type="component" value="Unassembled WGS sequence"/>
</dbReference>